<dbReference type="GeneID" id="82846860"/>
<protein>
    <submittedName>
        <fullName evidence="1">Uncharacterized protein</fullName>
    </submittedName>
</protein>
<comment type="caution">
    <text evidence="1">The sequence shown here is derived from an EMBL/GenBank/DDBJ whole genome shotgun (WGS) entry which is preliminary data.</text>
</comment>
<keyword evidence="2" id="KW-1185">Reference proteome</keyword>
<organism evidence="1 2">
    <name type="scientific">Lactobacillus hominis DSM 23910 = CRBIP 24.179</name>
    <dbReference type="NCBI Taxonomy" id="1423758"/>
    <lineage>
        <taxon>Bacteria</taxon>
        <taxon>Bacillati</taxon>
        <taxon>Bacillota</taxon>
        <taxon>Bacilli</taxon>
        <taxon>Lactobacillales</taxon>
        <taxon>Lactobacillaceae</taxon>
        <taxon>Lactobacillus</taxon>
    </lineage>
</organism>
<evidence type="ECO:0000313" key="1">
    <source>
        <dbReference type="EMBL" id="CCI81615.1"/>
    </source>
</evidence>
<dbReference type="AlphaFoldDB" id="I7KGW3"/>
<name>I7KGW3_9LACO</name>
<reference evidence="1 2" key="1">
    <citation type="submission" date="2012-06" db="EMBL/GenBank/DDBJ databases">
        <title>Draft Genome Sequence of Lactobacillus hominis Strain CRBIP 24.179T, isolated from human intestine.</title>
        <authorList>
            <person name="Cousin S."/>
            <person name="Ma L."/>
            <person name="Bizet C."/>
            <person name="Loux V."/>
            <person name="Bouchier C."/>
            <person name="Clermont D."/>
            <person name="Creno S."/>
        </authorList>
    </citation>
    <scope>NUCLEOTIDE SEQUENCE [LARGE SCALE GENOMIC DNA]</scope>
    <source>
        <strain evidence="2">CRBIP 24.179T</strain>
    </source>
</reference>
<evidence type="ECO:0000313" key="2">
    <source>
        <dbReference type="Proteomes" id="UP000009320"/>
    </source>
</evidence>
<dbReference type="Proteomes" id="UP000009320">
    <property type="component" value="Unassembled WGS sequence"/>
</dbReference>
<accession>I7KGW3</accession>
<proteinExistence type="predicted"/>
<sequence length="90" mass="10536">MQYNMFLSGAVAKAWRQLGMPGKLREQYDYKPQVIWYNYTAGNNKMVFFFDAYMDPCEVSNKIIEATYIASENVIAIDIYNLESHNSYKL</sequence>
<dbReference type="RefSeq" id="WP_008470435.1">
    <property type="nucleotide sequence ID" value="NZ_AYZP01000001.1"/>
</dbReference>
<dbReference type="EMBL" id="CAKE01000004">
    <property type="protein sequence ID" value="CCI81615.1"/>
    <property type="molecule type" value="Genomic_DNA"/>
</dbReference>
<gene>
    <name evidence="1" type="ORF">BN55_09415</name>
</gene>